<dbReference type="EMBL" id="FNNJ01000006">
    <property type="protein sequence ID" value="SDX51433.1"/>
    <property type="molecule type" value="Genomic_DNA"/>
</dbReference>
<dbReference type="Pfam" id="PF02350">
    <property type="entry name" value="Epimerase_2"/>
    <property type="match status" value="1"/>
</dbReference>
<dbReference type="RefSeq" id="WP_245729942.1">
    <property type="nucleotide sequence ID" value="NZ_FNNJ01000006.1"/>
</dbReference>
<reference evidence="3 4" key="1">
    <citation type="submission" date="2016-10" db="EMBL/GenBank/DDBJ databases">
        <authorList>
            <person name="de Groot N.N."/>
        </authorList>
    </citation>
    <scope>NUCLEOTIDE SEQUENCE [LARGE SCALE GENOMIC DNA]</scope>
    <source>
        <strain evidence="3 4">DSM 24956</strain>
    </source>
</reference>
<dbReference type="AlphaFoldDB" id="A0A1H3CBD7"/>
<evidence type="ECO:0000313" key="3">
    <source>
        <dbReference type="EMBL" id="SDX51433.1"/>
    </source>
</evidence>
<dbReference type="CDD" id="cd03786">
    <property type="entry name" value="GTB_UDP-GlcNAc_2-Epimerase"/>
    <property type="match status" value="1"/>
</dbReference>
<gene>
    <name evidence="3" type="ORF">SAMN05444411_106114</name>
</gene>
<dbReference type="InterPro" id="IPR029767">
    <property type="entry name" value="WecB-like"/>
</dbReference>
<protein>
    <submittedName>
        <fullName evidence="3">UDP-GlcNAc3NAcA epimerase</fullName>
    </submittedName>
</protein>
<dbReference type="NCBIfam" id="TIGR00236">
    <property type="entry name" value="wecB"/>
    <property type="match status" value="1"/>
</dbReference>
<evidence type="ECO:0000259" key="2">
    <source>
        <dbReference type="Pfam" id="PF02350"/>
    </source>
</evidence>
<dbReference type="InterPro" id="IPR003331">
    <property type="entry name" value="UDP_GlcNAc_Epimerase_2_dom"/>
</dbReference>
<keyword evidence="1" id="KW-0413">Isomerase</keyword>
<accession>A0A1H3CBD7</accession>
<keyword evidence="4" id="KW-1185">Reference proteome</keyword>
<dbReference type="Gene3D" id="3.40.50.2000">
    <property type="entry name" value="Glycogen Phosphorylase B"/>
    <property type="match status" value="2"/>
</dbReference>
<dbReference type="PANTHER" id="PTHR43174">
    <property type="entry name" value="UDP-N-ACETYLGLUCOSAMINE 2-EPIMERASE"/>
    <property type="match status" value="1"/>
</dbReference>
<evidence type="ECO:0000256" key="1">
    <source>
        <dbReference type="RuleBase" id="RU003513"/>
    </source>
</evidence>
<sequence>MKHIKKIVTILGARPQFVKAAVLSRVISKYKEIEEVIVHTGQHYDANMSAVFFEEMNIPSPKYNLAINGLSHGAMTGQMLTEIEKVLQNEKPDVVVVYGDTNSTLAGALAAKKMHIKVVHIEAGLRSFNMKMPEEINRILTDRISDLLVCPTDTAIDNLQNEGFINMPIKIVKSGDIMKDAVEFYSKTSAEKSSIISKLKLQKNKFVLATIHRQENTDDIAKLKSIFEALQEINKSKQVVLPLHPRTKAILEKNNLFYNLTFIDPVGYFDMLELLKNCNLVVTDSGGLQKEAFFNKKHCIIAREETEWVELVTNKFAKIVGSNENKIIAAFKEFQASTISFDMELYGNTVGENIYKEIKNII</sequence>
<proteinExistence type="inferred from homology"/>
<dbReference type="PANTHER" id="PTHR43174:SF1">
    <property type="entry name" value="UDP-N-ACETYLGLUCOSAMINE 2-EPIMERASE"/>
    <property type="match status" value="1"/>
</dbReference>
<organism evidence="3 4">
    <name type="scientific">Lutibacter oricola</name>
    <dbReference type="NCBI Taxonomy" id="762486"/>
    <lineage>
        <taxon>Bacteria</taxon>
        <taxon>Pseudomonadati</taxon>
        <taxon>Bacteroidota</taxon>
        <taxon>Flavobacteriia</taxon>
        <taxon>Flavobacteriales</taxon>
        <taxon>Flavobacteriaceae</taxon>
        <taxon>Lutibacter</taxon>
    </lineage>
</organism>
<dbReference type="STRING" id="762486.SAMN05444411_106114"/>
<feature type="domain" description="UDP-N-acetylglucosamine 2-epimerase" evidence="2">
    <location>
        <begin position="27"/>
        <end position="337"/>
    </location>
</feature>
<dbReference type="Proteomes" id="UP000199595">
    <property type="component" value="Unassembled WGS sequence"/>
</dbReference>
<evidence type="ECO:0000313" key="4">
    <source>
        <dbReference type="Proteomes" id="UP000199595"/>
    </source>
</evidence>
<dbReference type="GO" id="GO:0016853">
    <property type="term" value="F:isomerase activity"/>
    <property type="evidence" value="ECO:0007669"/>
    <property type="project" value="UniProtKB-KW"/>
</dbReference>
<comment type="similarity">
    <text evidence="1">Belongs to the UDP-N-acetylglucosamine 2-epimerase family.</text>
</comment>
<name>A0A1H3CBD7_9FLAO</name>
<dbReference type="SUPFAM" id="SSF53756">
    <property type="entry name" value="UDP-Glycosyltransferase/glycogen phosphorylase"/>
    <property type="match status" value="1"/>
</dbReference>